<keyword evidence="8" id="KW-1278">Translocase</keyword>
<dbReference type="AlphaFoldDB" id="A0A095YAA8"/>
<keyword evidence="7 15" id="KW-0067">ATP-binding</keyword>
<evidence type="ECO:0000256" key="6">
    <source>
        <dbReference type="ARBA" id="ARBA00022741"/>
    </source>
</evidence>
<dbReference type="PROSITE" id="PS50929">
    <property type="entry name" value="ABC_TM1F"/>
    <property type="match status" value="1"/>
</dbReference>
<dbReference type="PANTHER" id="PTHR24221">
    <property type="entry name" value="ATP-BINDING CASSETTE SUB-FAMILY B"/>
    <property type="match status" value="1"/>
</dbReference>
<dbReference type="InterPro" id="IPR003593">
    <property type="entry name" value="AAA+_ATPase"/>
</dbReference>
<comment type="subcellular location">
    <subcellularLocation>
        <location evidence="1">Cell inner membrane</location>
        <topology evidence="1">Multi-pass membrane protein</topology>
    </subcellularLocation>
</comment>
<evidence type="ECO:0000259" key="13">
    <source>
        <dbReference type="PROSITE" id="PS50893"/>
    </source>
</evidence>
<dbReference type="InterPro" id="IPR011527">
    <property type="entry name" value="ABC1_TM_dom"/>
</dbReference>
<evidence type="ECO:0000256" key="2">
    <source>
        <dbReference type="ARBA" id="ARBA00022448"/>
    </source>
</evidence>
<dbReference type="PROSITE" id="PS00211">
    <property type="entry name" value="ABC_TRANSPORTER_1"/>
    <property type="match status" value="1"/>
</dbReference>
<feature type="transmembrane region" description="Helical" evidence="12">
    <location>
        <begin position="159"/>
        <end position="179"/>
    </location>
</feature>
<keyword evidence="9 12" id="KW-1133">Transmembrane helix</keyword>
<keyword evidence="3" id="KW-1003">Cell membrane</keyword>
<evidence type="ECO:0000256" key="4">
    <source>
        <dbReference type="ARBA" id="ARBA00022519"/>
    </source>
</evidence>
<dbReference type="Pfam" id="PF00664">
    <property type="entry name" value="ABC_membrane"/>
    <property type="match status" value="1"/>
</dbReference>
<evidence type="ECO:0000256" key="3">
    <source>
        <dbReference type="ARBA" id="ARBA00022475"/>
    </source>
</evidence>
<evidence type="ECO:0000256" key="8">
    <source>
        <dbReference type="ARBA" id="ARBA00022967"/>
    </source>
</evidence>
<evidence type="ECO:0000313" key="16">
    <source>
        <dbReference type="Proteomes" id="UP000029548"/>
    </source>
</evidence>
<dbReference type="GO" id="GO:0140359">
    <property type="term" value="F:ABC-type transporter activity"/>
    <property type="evidence" value="ECO:0007669"/>
    <property type="project" value="InterPro"/>
</dbReference>
<keyword evidence="10 12" id="KW-0472">Membrane</keyword>
<feature type="domain" description="ABC transmembrane type-1" evidence="14">
    <location>
        <begin position="17"/>
        <end position="303"/>
    </location>
</feature>
<evidence type="ECO:0000256" key="1">
    <source>
        <dbReference type="ARBA" id="ARBA00004429"/>
    </source>
</evidence>
<dbReference type="RefSeq" id="WP_035119692.1">
    <property type="nucleotide sequence ID" value="NZ_JRNE01000008.1"/>
</dbReference>
<evidence type="ECO:0000256" key="9">
    <source>
        <dbReference type="ARBA" id="ARBA00022989"/>
    </source>
</evidence>
<dbReference type="InterPro" id="IPR017871">
    <property type="entry name" value="ABC_transporter-like_CS"/>
</dbReference>
<comment type="similarity">
    <text evidence="11">Belongs to the ABC transporter superfamily. Siderophore-Fe(3+) uptake transporter (SIUT) (TC 3.A.1.21) family.</text>
</comment>
<evidence type="ECO:0000256" key="11">
    <source>
        <dbReference type="ARBA" id="ARBA00023455"/>
    </source>
</evidence>
<dbReference type="GO" id="GO:0005886">
    <property type="term" value="C:plasma membrane"/>
    <property type="evidence" value="ECO:0007669"/>
    <property type="project" value="UniProtKB-SubCell"/>
</dbReference>
<evidence type="ECO:0000256" key="12">
    <source>
        <dbReference type="SAM" id="Phobius"/>
    </source>
</evidence>
<evidence type="ECO:0000256" key="5">
    <source>
        <dbReference type="ARBA" id="ARBA00022692"/>
    </source>
</evidence>
<dbReference type="InterPro" id="IPR039421">
    <property type="entry name" value="Type_1_exporter"/>
</dbReference>
<evidence type="ECO:0000256" key="7">
    <source>
        <dbReference type="ARBA" id="ARBA00022840"/>
    </source>
</evidence>
<dbReference type="Gene3D" id="3.40.50.300">
    <property type="entry name" value="P-loop containing nucleotide triphosphate hydrolases"/>
    <property type="match status" value="1"/>
</dbReference>
<sequence length="581" mass="61016">MKQLMVLWRLTGPHRWAVAGGALLRVVQSLFLGVAFGAAISIVVQLVRGETPDGSDVTRVVIMCLASLAGQLVTGWFAARLSWLASYRAVAHMRLRVLGHIREIPVAVLGERSRGDTAALLSSDLQLVEDFLSEGLPRLGQALGLPVLVIVAVGMQDPLLAATLALPIVAMLPVMSWAGRKLTALSDVRQAKQADASARMIDTVSAMPALRVFSTRDRTLNWYGSAVEEFRAISVTMVHRLLVPMSAAGLVLMAGIPLTVAVAGRAAVADTANAALAAVVLVLALNVYQPVQGLLSTSESWQMAQASLRRVMAVLAIECLHDLPASDADRPDRGAEVRLDAVSYRYPDGTLGIDGVSMVAEAGKMTAIVGPSGAGKSTILNLIARFDDPQSGTVSIGGTDLRRLTPDARSGLVTVVFQDVHLFPGTIAENIAVGDPDATDADIRAAAELACADELIRELPDGYATVLGEDGAGLSGGQRQRLSIARAALKDAPVVLLDEATAALDPVNEAAVHRGLEALLEGRTAIVVAHKLGTISSADRIVVLDGGRVAEEGDHESLLAGGGLYARLWETLRGAAEWTLG</sequence>
<keyword evidence="2" id="KW-0813">Transport</keyword>
<name>A0A095YAA8_9CORY</name>
<dbReference type="EMBL" id="JRNE01000008">
    <property type="protein sequence ID" value="KGF19041.1"/>
    <property type="molecule type" value="Genomic_DNA"/>
</dbReference>
<dbReference type="GO" id="GO:0034040">
    <property type="term" value="F:ATPase-coupled lipid transmembrane transporter activity"/>
    <property type="evidence" value="ECO:0007669"/>
    <property type="project" value="TreeGrafter"/>
</dbReference>
<evidence type="ECO:0000313" key="15">
    <source>
        <dbReference type="EMBL" id="KGF19041.1"/>
    </source>
</evidence>
<accession>A0A095YAA8</accession>
<keyword evidence="5 12" id="KW-0812">Transmembrane</keyword>
<feature type="transmembrane region" description="Helical" evidence="12">
    <location>
        <begin position="59"/>
        <end position="79"/>
    </location>
</feature>
<feature type="transmembrane region" description="Helical" evidence="12">
    <location>
        <begin position="241"/>
        <end position="260"/>
    </location>
</feature>
<dbReference type="InterPro" id="IPR003439">
    <property type="entry name" value="ABC_transporter-like_ATP-bd"/>
</dbReference>
<organism evidence="15 16">
    <name type="scientific">Corynebacterium freneyi DNF00450</name>
    <dbReference type="NCBI Taxonomy" id="1287475"/>
    <lineage>
        <taxon>Bacteria</taxon>
        <taxon>Bacillati</taxon>
        <taxon>Actinomycetota</taxon>
        <taxon>Actinomycetes</taxon>
        <taxon>Mycobacteriales</taxon>
        <taxon>Corynebacteriaceae</taxon>
        <taxon>Corynebacterium</taxon>
    </lineage>
</organism>
<dbReference type="GO" id="GO:0016887">
    <property type="term" value="F:ATP hydrolysis activity"/>
    <property type="evidence" value="ECO:0007669"/>
    <property type="project" value="InterPro"/>
</dbReference>
<evidence type="ECO:0000259" key="14">
    <source>
        <dbReference type="PROSITE" id="PS50929"/>
    </source>
</evidence>
<dbReference type="SUPFAM" id="SSF90123">
    <property type="entry name" value="ABC transporter transmembrane region"/>
    <property type="match status" value="1"/>
</dbReference>
<comment type="caution">
    <text evidence="15">The sequence shown here is derived from an EMBL/GenBank/DDBJ whole genome shotgun (WGS) entry which is preliminary data.</text>
</comment>
<dbReference type="Gene3D" id="1.20.1560.10">
    <property type="entry name" value="ABC transporter type 1, transmembrane domain"/>
    <property type="match status" value="1"/>
</dbReference>
<evidence type="ECO:0000256" key="10">
    <source>
        <dbReference type="ARBA" id="ARBA00023136"/>
    </source>
</evidence>
<dbReference type="SUPFAM" id="SSF52540">
    <property type="entry name" value="P-loop containing nucleoside triphosphate hydrolases"/>
    <property type="match status" value="1"/>
</dbReference>
<dbReference type="Pfam" id="PF00005">
    <property type="entry name" value="ABC_tran"/>
    <property type="match status" value="1"/>
</dbReference>
<dbReference type="eggNOG" id="COG1132">
    <property type="taxonomic scope" value="Bacteria"/>
</dbReference>
<keyword evidence="4" id="KW-0997">Cell inner membrane</keyword>
<feature type="transmembrane region" description="Helical" evidence="12">
    <location>
        <begin position="21"/>
        <end position="47"/>
    </location>
</feature>
<dbReference type="FunFam" id="3.40.50.300:FF:000221">
    <property type="entry name" value="Multidrug ABC transporter ATP-binding protein"/>
    <property type="match status" value="1"/>
</dbReference>
<dbReference type="SMART" id="SM00382">
    <property type="entry name" value="AAA"/>
    <property type="match status" value="1"/>
</dbReference>
<keyword evidence="6" id="KW-0547">Nucleotide-binding</keyword>
<reference evidence="15 16" key="1">
    <citation type="submission" date="2014-07" db="EMBL/GenBank/DDBJ databases">
        <authorList>
            <person name="McCorrison J."/>
            <person name="Sanka R."/>
            <person name="Torralba M."/>
            <person name="Gillis M."/>
            <person name="Haft D.H."/>
            <person name="Methe B."/>
            <person name="Sutton G."/>
            <person name="Nelson K.E."/>
        </authorList>
    </citation>
    <scope>NUCLEOTIDE SEQUENCE [LARGE SCALE GENOMIC DNA]</scope>
    <source>
        <strain evidence="15 16">DNF00450</strain>
    </source>
</reference>
<dbReference type="PANTHER" id="PTHR24221:SF654">
    <property type="entry name" value="ATP-BINDING CASSETTE SUB-FAMILY B MEMBER 6"/>
    <property type="match status" value="1"/>
</dbReference>
<protein>
    <submittedName>
        <fullName evidence="15">Multidrug ABC transporter ATP-binding protein</fullName>
    </submittedName>
</protein>
<proteinExistence type="inferred from homology"/>
<dbReference type="Proteomes" id="UP000029548">
    <property type="component" value="Unassembled WGS sequence"/>
</dbReference>
<dbReference type="InterPro" id="IPR027417">
    <property type="entry name" value="P-loop_NTPase"/>
</dbReference>
<dbReference type="GO" id="GO:0005524">
    <property type="term" value="F:ATP binding"/>
    <property type="evidence" value="ECO:0007669"/>
    <property type="project" value="UniProtKB-KW"/>
</dbReference>
<dbReference type="PROSITE" id="PS50893">
    <property type="entry name" value="ABC_TRANSPORTER_2"/>
    <property type="match status" value="1"/>
</dbReference>
<gene>
    <name evidence="15" type="ORF">HMPREF1650_00715</name>
</gene>
<feature type="domain" description="ABC transporter" evidence="13">
    <location>
        <begin position="337"/>
        <end position="571"/>
    </location>
</feature>
<dbReference type="InterPro" id="IPR036640">
    <property type="entry name" value="ABC1_TM_sf"/>
</dbReference>